<sequence length="89" mass="9392">MGSVPPPAGLAPPSRHESFCSAPLLPSCERGGFLNLVSLSATSPQIDRTEFDPFAPFPCTHPPTRNFLRGTHGTVVTAAHDGHSSVNIK</sequence>
<evidence type="ECO:0000313" key="1">
    <source>
        <dbReference type="EMBL" id="KAG9338680.1"/>
    </source>
</evidence>
<dbReference type="Proteomes" id="UP000824540">
    <property type="component" value="Unassembled WGS sequence"/>
</dbReference>
<proteinExistence type="predicted"/>
<dbReference type="AlphaFoldDB" id="A0A8T2NHA7"/>
<gene>
    <name evidence="1" type="ORF">JZ751_025518</name>
</gene>
<comment type="caution">
    <text evidence="1">The sequence shown here is derived from an EMBL/GenBank/DDBJ whole genome shotgun (WGS) entry which is preliminary data.</text>
</comment>
<name>A0A8T2NHA7_9TELE</name>
<protein>
    <submittedName>
        <fullName evidence="1">Uncharacterized protein</fullName>
    </submittedName>
</protein>
<dbReference type="EMBL" id="JAFBMS010000063">
    <property type="protein sequence ID" value="KAG9338680.1"/>
    <property type="molecule type" value="Genomic_DNA"/>
</dbReference>
<keyword evidence="2" id="KW-1185">Reference proteome</keyword>
<accession>A0A8T2NHA7</accession>
<organism evidence="1 2">
    <name type="scientific">Albula glossodonta</name>
    <name type="common">roundjaw bonefish</name>
    <dbReference type="NCBI Taxonomy" id="121402"/>
    <lineage>
        <taxon>Eukaryota</taxon>
        <taxon>Metazoa</taxon>
        <taxon>Chordata</taxon>
        <taxon>Craniata</taxon>
        <taxon>Vertebrata</taxon>
        <taxon>Euteleostomi</taxon>
        <taxon>Actinopterygii</taxon>
        <taxon>Neopterygii</taxon>
        <taxon>Teleostei</taxon>
        <taxon>Albuliformes</taxon>
        <taxon>Albulidae</taxon>
        <taxon>Albula</taxon>
    </lineage>
</organism>
<reference evidence="1" key="1">
    <citation type="thesis" date="2021" institute="BYU ScholarsArchive" country="Provo, UT, USA">
        <title>Applications of and Algorithms for Genome Assembly and Genomic Analyses with an Emphasis on Marine Teleosts.</title>
        <authorList>
            <person name="Pickett B.D."/>
        </authorList>
    </citation>
    <scope>NUCLEOTIDE SEQUENCE</scope>
    <source>
        <strain evidence="1">HI-2016</strain>
    </source>
</reference>
<evidence type="ECO:0000313" key="2">
    <source>
        <dbReference type="Proteomes" id="UP000824540"/>
    </source>
</evidence>